<dbReference type="InterPro" id="IPR038417">
    <property type="entry name" value="Alpga-gal_N_sf"/>
</dbReference>
<dbReference type="Pfam" id="PF16874">
    <property type="entry name" value="Glyco_hydro_36C"/>
    <property type="match status" value="1"/>
</dbReference>
<dbReference type="PANTHER" id="PTHR43053:SF3">
    <property type="entry name" value="ALPHA-GALACTOSIDASE C-RELATED"/>
    <property type="match status" value="1"/>
</dbReference>
<dbReference type="SUPFAM" id="SSF51445">
    <property type="entry name" value="(Trans)glycosidases"/>
    <property type="match status" value="1"/>
</dbReference>
<evidence type="ECO:0000256" key="1">
    <source>
        <dbReference type="ARBA" id="ARBA00001255"/>
    </source>
</evidence>
<evidence type="ECO:0000259" key="5">
    <source>
        <dbReference type="Pfam" id="PF16874"/>
    </source>
</evidence>
<evidence type="ECO:0000256" key="2">
    <source>
        <dbReference type="ARBA" id="ARBA00012755"/>
    </source>
</evidence>
<dbReference type="Gene3D" id="3.20.20.70">
    <property type="entry name" value="Aldolase class I"/>
    <property type="match status" value="1"/>
</dbReference>
<dbReference type="Gene3D" id="2.70.98.60">
    <property type="entry name" value="alpha-galactosidase from lactobacil brevis"/>
    <property type="match status" value="1"/>
</dbReference>
<organism evidence="7 8">
    <name type="scientific">Gordonia prachuapensis</name>
    <dbReference type="NCBI Taxonomy" id="3115651"/>
    <lineage>
        <taxon>Bacteria</taxon>
        <taxon>Bacillati</taxon>
        <taxon>Actinomycetota</taxon>
        <taxon>Actinomycetes</taxon>
        <taxon>Mycobacteriales</taxon>
        <taxon>Gordoniaceae</taxon>
        <taxon>Gordonia</taxon>
    </lineage>
</organism>
<dbReference type="RefSeq" id="WP_330504648.1">
    <property type="nucleotide sequence ID" value="NZ_JAZDUE010000007.1"/>
</dbReference>
<dbReference type="InterPro" id="IPR050985">
    <property type="entry name" value="Alpha-glycosidase_related"/>
</dbReference>
<dbReference type="CDD" id="cd14791">
    <property type="entry name" value="GH36"/>
    <property type="match status" value="1"/>
</dbReference>
<comment type="caution">
    <text evidence="7">The sequence shown here is derived from an EMBL/GenBank/DDBJ whole genome shotgun (WGS) entry which is preliminary data.</text>
</comment>
<feature type="domain" description="Glycosyl hydrolase family 36 C-terminal" evidence="5">
    <location>
        <begin position="625"/>
        <end position="704"/>
    </location>
</feature>
<dbReference type="InterPro" id="IPR031705">
    <property type="entry name" value="Glyco_hydro_36_C"/>
</dbReference>
<dbReference type="Gene3D" id="2.60.40.1180">
    <property type="entry name" value="Golgi alpha-mannosidase II"/>
    <property type="match status" value="1"/>
</dbReference>
<dbReference type="GO" id="GO:0004557">
    <property type="term" value="F:alpha-galactosidase activity"/>
    <property type="evidence" value="ECO:0007669"/>
    <property type="project" value="UniProtKB-EC"/>
</dbReference>
<dbReference type="EC" id="3.2.1.22" evidence="2"/>
<feature type="domain" description="Glycosyl hydrolase family 36 N-terminal" evidence="6">
    <location>
        <begin position="27"/>
        <end position="265"/>
    </location>
</feature>
<dbReference type="InterPro" id="IPR017853">
    <property type="entry name" value="GH"/>
</dbReference>
<dbReference type="Proteomes" id="UP001335729">
    <property type="component" value="Unassembled WGS sequence"/>
</dbReference>
<accession>A0ABU7MSQ6</accession>
<dbReference type="PANTHER" id="PTHR43053">
    <property type="entry name" value="GLYCOSIDASE FAMILY 31"/>
    <property type="match status" value="1"/>
</dbReference>
<evidence type="ECO:0000259" key="6">
    <source>
        <dbReference type="Pfam" id="PF16875"/>
    </source>
</evidence>
<dbReference type="InterPro" id="IPR031704">
    <property type="entry name" value="Glyco_hydro_36_N"/>
</dbReference>
<proteinExistence type="predicted"/>
<dbReference type="Pfam" id="PF16875">
    <property type="entry name" value="Glyco_hydro_36N"/>
    <property type="match status" value="1"/>
</dbReference>
<keyword evidence="4 7" id="KW-0326">Glycosidase</keyword>
<dbReference type="PRINTS" id="PR00743">
    <property type="entry name" value="GLHYDRLASE36"/>
</dbReference>
<gene>
    <name evidence="7" type="ORF">V1Y59_09745</name>
</gene>
<evidence type="ECO:0000256" key="3">
    <source>
        <dbReference type="ARBA" id="ARBA00022801"/>
    </source>
</evidence>
<keyword evidence="3 7" id="KW-0378">Hydrolase</keyword>
<keyword evidence="8" id="KW-1185">Reference proteome</keyword>
<evidence type="ECO:0000313" key="8">
    <source>
        <dbReference type="Proteomes" id="UP001335729"/>
    </source>
</evidence>
<evidence type="ECO:0000313" key="7">
    <source>
        <dbReference type="EMBL" id="MEE4023358.1"/>
    </source>
</evidence>
<dbReference type="InterPro" id="IPR013780">
    <property type="entry name" value="Glyco_hydro_b"/>
</dbReference>
<dbReference type="EMBL" id="JAZDUE010000007">
    <property type="protein sequence ID" value="MEE4023358.1"/>
    <property type="molecule type" value="Genomic_DNA"/>
</dbReference>
<evidence type="ECO:0000256" key="4">
    <source>
        <dbReference type="ARBA" id="ARBA00023295"/>
    </source>
</evidence>
<sequence>MTETNHRWAVLRRDGAALVVGPGAPDGLPAVLHWGADLGELSDETLEALRLAAAPAVPHSSIDVPRWLSLAPGQDDSWEGTPALALHRNGRGIHPRWTRVRLAQDDCGHATVTAADALNGLSWRMDLELAVGGILRVRQTVTNTLPGQEALTLDGAQILLPLPDTATEVLDTTGRHCREHTPQRRAFGHGTTLRASRRGRTGHDATLLLFAGSAGFGFRSGEVWGVHVAWSGNHAHFAERLPERAGQSSAVIGGGELLAAGEIVLAADESYTSPWVSFVYSGCGLDGAAAAMHRWLRERPGHPRSARPLVVNTWEGVYFDHDLSRLLRLADAAAKVGAERFVLDDGWFRNRRDDRAGLGDWTIDPEVWPSGLAPLFDHVRALGMEPGLWVEPEMANPDSDLVREHPDWFLAPADRLPASWRYQHVLDLSRPEVYDYLVASLDAVITAERPGYLKWDHNRDVIAALSRDGHAGVHRQTDALYRLLDDLRARHPGLEIESCASGGARVDLGILEHTDRVWASDTNDPLERQRLQRWTAQLIPPELLGAHVGPAISHTTGRYATLQFRCLTALFGHAGMELDLSGLEETELEQLARWALRYKEFRGLIHTGTMVRSDHPDPSVWVHGAVSAERDEAVFAVVKMDTSAEDRSDRIRLPGLDATRTYRVSLVPELTDAGHSVAPPQWILDGGQLVAPGAVLAHAGFAIPVLYPQTGMLLHVRAIEADVR</sequence>
<dbReference type="Pfam" id="PF02065">
    <property type="entry name" value="Melibiase"/>
    <property type="match status" value="1"/>
</dbReference>
<dbReference type="InterPro" id="IPR002252">
    <property type="entry name" value="Glyco_hydro_36"/>
</dbReference>
<name>A0ABU7MSQ6_9ACTN</name>
<comment type="catalytic activity">
    <reaction evidence="1">
        <text>Hydrolysis of terminal, non-reducing alpha-D-galactose residues in alpha-D-galactosides, including galactose oligosaccharides, galactomannans and galactolipids.</text>
        <dbReference type="EC" id="3.2.1.22"/>
    </reaction>
</comment>
<protein>
    <recommendedName>
        <fullName evidence="2">alpha-galactosidase</fullName>
        <ecNumber evidence="2">3.2.1.22</ecNumber>
    </recommendedName>
</protein>
<reference evidence="7 8" key="1">
    <citation type="submission" date="2024-01" db="EMBL/GenBank/DDBJ databases">
        <title>Draft genome sequence of Gordonia sp. PKS22-38.</title>
        <authorList>
            <person name="Suphannarot A."/>
            <person name="Mingma R."/>
        </authorList>
    </citation>
    <scope>NUCLEOTIDE SEQUENCE [LARGE SCALE GENOMIC DNA]</scope>
    <source>
        <strain evidence="7 8">PKS22-38</strain>
    </source>
</reference>
<dbReference type="InterPro" id="IPR013785">
    <property type="entry name" value="Aldolase_TIM"/>
</dbReference>